<dbReference type="EMBL" id="JACEIK010001660">
    <property type="protein sequence ID" value="MCD7471247.1"/>
    <property type="molecule type" value="Genomic_DNA"/>
</dbReference>
<sequence>MPEEKEQFEVPEGTKRDINQRVNDAAVTGKRQRFTQRHVGAQLDHVGQSETAVPRSISARDREEGFLNSPSSTLGHDRRPRPISKWNGLDAATKVIFNDLIGPQITNSADPFLVELKAHKS</sequence>
<accession>A0ABS8TIA2</accession>
<reference evidence="2 3" key="1">
    <citation type="journal article" date="2021" name="BMC Genomics">
        <title>Datura genome reveals duplications of psychoactive alkaloid biosynthetic genes and high mutation rate following tissue culture.</title>
        <authorList>
            <person name="Rajewski A."/>
            <person name="Carter-House D."/>
            <person name="Stajich J."/>
            <person name="Litt A."/>
        </authorList>
    </citation>
    <scope>NUCLEOTIDE SEQUENCE [LARGE SCALE GENOMIC DNA]</scope>
    <source>
        <strain evidence="2">AR-01</strain>
    </source>
</reference>
<evidence type="ECO:0000313" key="3">
    <source>
        <dbReference type="Proteomes" id="UP000823775"/>
    </source>
</evidence>
<name>A0ABS8TIA2_DATST</name>
<feature type="region of interest" description="Disordered" evidence="1">
    <location>
        <begin position="46"/>
        <end position="81"/>
    </location>
</feature>
<comment type="caution">
    <text evidence="2">The sequence shown here is derived from an EMBL/GenBank/DDBJ whole genome shotgun (WGS) entry which is preliminary data.</text>
</comment>
<organism evidence="2 3">
    <name type="scientific">Datura stramonium</name>
    <name type="common">Jimsonweed</name>
    <name type="synonym">Common thornapple</name>
    <dbReference type="NCBI Taxonomy" id="4076"/>
    <lineage>
        <taxon>Eukaryota</taxon>
        <taxon>Viridiplantae</taxon>
        <taxon>Streptophyta</taxon>
        <taxon>Embryophyta</taxon>
        <taxon>Tracheophyta</taxon>
        <taxon>Spermatophyta</taxon>
        <taxon>Magnoliopsida</taxon>
        <taxon>eudicotyledons</taxon>
        <taxon>Gunneridae</taxon>
        <taxon>Pentapetalae</taxon>
        <taxon>asterids</taxon>
        <taxon>lamiids</taxon>
        <taxon>Solanales</taxon>
        <taxon>Solanaceae</taxon>
        <taxon>Solanoideae</taxon>
        <taxon>Datureae</taxon>
        <taxon>Datura</taxon>
    </lineage>
</organism>
<keyword evidence="3" id="KW-1185">Reference proteome</keyword>
<gene>
    <name evidence="2" type="ORF">HAX54_011573</name>
</gene>
<evidence type="ECO:0000313" key="2">
    <source>
        <dbReference type="EMBL" id="MCD7471247.1"/>
    </source>
</evidence>
<evidence type="ECO:0000256" key="1">
    <source>
        <dbReference type="SAM" id="MobiDB-lite"/>
    </source>
</evidence>
<protein>
    <submittedName>
        <fullName evidence="2">Uncharacterized protein</fullName>
    </submittedName>
</protein>
<dbReference type="Proteomes" id="UP000823775">
    <property type="component" value="Unassembled WGS sequence"/>
</dbReference>
<proteinExistence type="predicted"/>